<dbReference type="InterPro" id="IPR039437">
    <property type="entry name" value="FrzH/put_lumazine-bd"/>
</dbReference>
<reference evidence="1 2" key="1">
    <citation type="journal article" date="2015" name="Genome Biol. Evol.">
        <title>Comparative Genomics of a Bacterivorous Green Alga Reveals Evolutionary Causalities and Consequences of Phago-Mixotrophic Mode of Nutrition.</title>
        <authorList>
            <person name="Burns J.A."/>
            <person name="Paasch A."/>
            <person name="Narechania A."/>
            <person name="Kim E."/>
        </authorList>
    </citation>
    <scope>NUCLEOTIDE SEQUENCE [LARGE SCALE GENOMIC DNA]</scope>
    <source>
        <strain evidence="1 2">PLY_AMNH</strain>
    </source>
</reference>
<dbReference type="InterPro" id="IPR032710">
    <property type="entry name" value="NTF2-like_dom_sf"/>
</dbReference>
<comment type="caution">
    <text evidence="1">The sequence shown here is derived from an EMBL/GenBank/DDBJ whole genome shotgun (WGS) entry which is preliminary data.</text>
</comment>
<name>A0AAE0GHQ2_9CHLO</name>
<dbReference type="EMBL" id="LGRX02005536">
    <property type="protein sequence ID" value="KAK3278276.1"/>
    <property type="molecule type" value="Genomic_DNA"/>
</dbReference>
<dbReference type="Pfam" id="PF12893">
    <property type="entry name" value="Lumazine_bd_2"/>
    <property type="match status" value="2"/>
</dbReference>
<organism evidence="1 2">
    <name type="scientific">Cymbomonas tetramitiformis</name>
    <dbReference type="NCBI Taxonomy" id="36881"/>
    <lineage>
        <taxon>Eukaryota</taxon>
        <taxon>Viridiplantae</taxon>
        <taxon>Chlorophyta</taxon>
        <taxon>Pyramimonadophyceae</taxon>
        <taxon>Pyramimonadales</taxon>
        <taxon>Pyramimonadaceae</taxon>
        <taxon>Cymbomonas</taxon>
    </lineage>
</organism>
<evidence type="ECO:0008006" key="3">
    <source>
        <dbReference type="Google" id="ProtNLM"/>
    </source>
</evidence>
<accession>A0AAE0GHQ2</accession>
<protein>
    <recommendedName>
        <fullName evidence="3">Nuclear transport factor 2 family protein</fullName>
    </recommendedName>
</protein>
<dbReference type="SUPFAM" id="SSF54427">
    <property type="entry name" value="NTF2-like"/>
    <property type="match status" value="2"/>
</dbReference>
<evidence type="ECO:0000313" key="2">
    <source>
        <dbReference type="Proteomes" id="UP001190700"/>
    </source>
</evidence>
<gene>
    <name evidence="1" type="ORF">CYMTET_13771</name>
</gene>
<proteinExistence type="predicted"/>
<evidence type="ECO:0000313" key="1">
    <source>
        <dbReference type="EMBL" id="KAK3278276.1"/>
    </source>
</evidence>
<sequence length="269" mass="29835">MRRVERTTLDGNFGSYTGVCRSLAAYSDALHNRCKTRLSEVWHPSCHLKRLSEDGTLVDIDAVRFAAIVGSGEASAGPEVWGRDRVQSISFLSSHVALAKVQVTLPPKTYTDFLSLLRLGEAGQWLIISKVFTSIPEHQLSYEDAAGMAQSQNEIAEAIEIYFRANHASDMDLMSQVMHPTCSLYSCEDGHLNERDRATFYRDAAARPPSDGCGYDKIISIDKSGPHSAVATVQIGFPTIGRLFTDHLSLLRIEGRWMIVSKTYAHKQL</sequence>
<dbReference type="Proteomes" id="UP001190700">
    <property type="component" value="Unassembled WGS sequence"/>
</dbReference>
<dbReference type="Gene3D" id="3.10.450.50">
    <property type="match status" value="2"/>
</dbReference>
<keyword evidence="2" id="KW-1185">Reference proteome</keyword>
<dbReference type="AlphaFoldDB" id="A0AAE0GHQ2"/>